<sequence>MAEQASDLSRATGLRVTVLDGEALEAGGFGGILAVGSGSATPPRLVTVAYEPSAERVTQASQHVVVVGKGITYDTGGLSIKPRESMLPMKTDMAGAAVALATVLAAAELGIGHRVTAVLALAENAFGGASYRPADVLRTYSGTTVEILNTDAEGRIVLADALAYADATLEPDILIDVATLTGAATVGLGRTHAALFSQDGALVEALEAAGEATGERVWRLPLVPEYRSALDSSVADIRHVAADSSAGGGSITAALFLQAFVGGRRWAHLDIAGAARSTAAAHEVPVGPTGFGARLLVRFLESLG</sequence>
<dbReference type="GO" id="GO:0006508">
    <property type="term" value="P:proteolysis"/>
    <property type="evidence" value="ECO:0007669"/>
    <property type="project" value="UniProtKB-KW"/>
</dbReference>
<dbReference type="InterPro" id="IPR011356">
    <property type="entry name" value="Leucine_aapep/pepB"/>
</dbReference>
<dbReference type="Gene3D" id="3.40.630.10">
    <property type="entry name" value="Zn peptidases"/>
    <property type="match status" value="1"/>
</dbReference>
<dbReference type="InterPro" id="IPR000819">
    <property type="entry name" value="Peptidase_M17_C"/>
</dbReference>
<evidence type="ECO:0000256" key="2">
    <source>
        <dbReference type="ARBA" id="ARBA00022438"/>
    </source>
</evidence>
<evidence type="ECO:0000256" key="3">
    <source>
        <dbReference type="ARBA" id="ARBA00022670"/>
    </source>
</evidence>
<dbReference type="AlphaFoldDB" id="A0A1J5QUF2"/>
<dbReference type="CDD" id="cd00433">
    <property type="entry name" value="Peptidase_M17"/>
    <property type="match status" value="1"/>
</dbReference>
<dbReference type="GO" id="GO:0070006">
    <property type="term" value="F:metalloaminopeptidase activity"/>
    <property type="evidence" value="ECO:0007669"/>
    <property type="project" value="InterPro"/>
</dbReference>
<dbReference type="GO" id="GO:0030145">
    <property type="term" value="F:manganese ion binding"/>
    <property type="evidence" value="ECO:0007669"/>
    <property type="project" value="InterPro"/>
</dbReference>
<accession>A0A1J5QUF2</accession>
<evidence type="ECO:0000256" key="1">
    <source>
        <dbReference type="ARBA" id="ARBA00009528"/>
    </source>
</evidence>
<keyword evidence="4 6" id="KW-0378">Hydrolase</keyword>
<dbReference type="EC" id="3.4.11.1" evidence="6"/>
<organism evidence="6">
    <name type="scientific">mine drainage metagenome</name>
    <dbReference type="NCBI Taxonomy" id="410659"/>
    <lineage>
        <taxon>unclassified sequences</taxon>
        <taxon>metagenomes</taxon>
        <taxon>ecological metagenomes</taxon>
    </lineage>
</organism>
<comment type="caution">
    <text evidence="6">The sequence shown here is derived from an EMBL/GenBank/DDBJ whole genome shotgun (WGS) entry which is preliminary data.</text>
</comment>
<comment type="similarity">
    <text evidence="1">Belongs to the peptidase M17 family.</text>
</comment>
<dbReference type="Pfam" id="PF00883">
    <property type="entry name" value="Peptidase_M17"/>
    <property type="match status" value="1"/>
</dbReference>
<evidence type="ECO:0000256" key="4">
    <source>
        <dbReference type="ARBA" id="ARBA00022801"/>
    </source>
</evidence>
<keyword evidence="2 6" id="KW-0031">Aminopeptidase</keyword>
<name>A0A1J5QUF2_9ZZZZ</name>
<dbReference type="EC" id="3.4.11.10" evidence="6"/>
<dbReference type="PANTHER" id="PTHR11963">
    <property type="entry name" value="LEUCINE AMINOPEPTIDASE-RELATED"/>
    <property type="match status" value="1"/>
</dbReference>
<dbReference type="PANTHER" id="PTHR11963:SF20">
    <property type="entry name" value="PEPTIDASE B"/>
    <property type="match status" value="1"/>
</dbReference>
<evidence type="ECO:0000313" key="6">
    <source>
        <dbReference type="EMBL" id="OIQ81115.1"/>
    </source>
</evidence>
<gene>
    <name evidence="6" type="primary">pepA_17</name>
    <name evidence="6" type="ORF">GALL_371120</name>
</gene>
<proteinExistence type="inferred from homology"/>
<dbReference type="EMBL" id="MLJW01000967">
    <property type="protein sequence ID" value="OIQ81115.1"/>
    <property type="molecule type" value="Genomic_DNA"/>
</dbReference>
<feature type="domain" description="Cytosol aminopeptidase" evidence="5">
    <location>
        <begin position="149"/>
        <end position="156"/>
    </location>
</feature>
<dbReference type="GO" id="GO:0005737">
    <property type="term" value="C:cytoplasm"/>
    <property type="evidence" value="ECO:0007669"/>
    <property type="project" value="InterPro"/>
</dbReference>
<reference evidence="6" key="1">
    <citation type="submission" date="2016-10" db="EMBL/GenBank/DDBJ databases">
        <title>Sequence of Gallionella enrichment culture.</title>
        <authorList>
            <person name="Poehlein A."/>
            <person name="Muehling M."/>
            <person name="Daniel R."/>
        </authorList>
    </citation>
    <scope>NUCLEOTIDE SEQUENCE</scope>
</reference>
<dbReference type="PRINTS" id="PR00481">
    <property type="entry name" value="LAMNOPPTDASE"/>
</dbReference>
<keyword evidence="3" id="KW-0645">Protease</keyword>
<protein>
    <submittedName>
        <fullName evidence="6">Cytosol aminopeptidase</fullName>
        <ecNumber evidence="6">3.4.11.1</ecNumber>
        <ecNumber evidence="6">3.4.11.10</ecNumber>
    </submittedName>
</protein>
<dbReference type="SUPFAM" id="SSF53187">
    <property type="entry name" value="Zn-dependent exopeptidases"/>
    <property type="match status" value="1"/>
</dbReference>
<dbReference type="PROSITE" id="PS00631">
    <property type="entry name" value="CYTOSOL_AP"/>
    <property type="match status" value="1"/>
</dbReference>
<evidence type="ECO:0000259" key="5">
    <source>
        <dbReference type="PROSITE" id="PS00631"/>
    </source>
</evidence>